<keyword evidence="1" id="KW-0479">Metal-binding</keyword>
<reference evidence="5 6" key="1">
    <citation type="journal article" name="Sci. Rep.">
        <title>Genome-scale phylogenetic analyses confirm Olpidium as the closest living zoosporic fungus to the non-flagellated, terrestrial fungi.</title>
        <authorList>
            <person name="Chang Y."/>
            <person name="Rochon D."/>
            <person name="Sekimoto S."/>
            <person name="Wang Y."/>
            <person name="Chovatia M."/>
            <person name="Sandor L."/>
            <person name="Salamov A."/>
            <person name="Grigoriev I.V."/>
            <person name="Stajich J.E."/>
            <person name="Spatafora J.W."/>
        </authorList>
    </citation>
    <scope>NUCLEOTIDE SEQUENCE [LARGE SCALE GENOMIC DNA]</scope>
    <source>
        <strain evidence="5">S191</strain>
    </source>
</reference>
<evidence type="ECO:0000256" key="1">
    <source>
        <dbReference type="ARBA" id="ARBA00022723"/>
    </source>
</evidence>
<organism evidence="5 6">
    <name type="scientific">Olpidium bornovanus</name>
    <dbReference type="NCBI Taxonomy" id="278681"/>
    <lineage>
        <taxon>Eukaryota</taxon>
        <taxon>Fungi</taxon>
        <taxon>Fungi incertae sedis</taxon>
        <taxon>Olpidiomycota</taxon>
        <taxon>Olpidiomycotina</taxon>
        <taxon>Olpidiomycetes</taxon>
        <taxon>Olpidiales</taxon>
        <taxon>Olpidiaceae</taxon>
        <taxon>Olpidium</taxon>
    </lineage>
</organism>
<feature type="region of interest" description="Disordered" evidence="4">
    <location>
        <begin position="35"/>
        <end position="80"/>
    </location>
</feature>
<dbReference type="InterPro" id="IPR042098">
    <property type="entry name" value="TauD-like_sf"/>
</dbReference>
<evidence type="ECO:0000313" key="5">
    <source>
        <dbReference type="EMBL" id="KAG5461744.1"/>
    </source>
</evidence>
<dbReference type="InterPro" id="IPR038492">
    <property type="entry name" value="GBBH-like_N_sf"/>
</dbReference>
<dbReference type="SUPFAM" id="SSF51197">
    <property type="entry name" value="Clavaminate synthase-like"/>
    <property type="match status" value="1"/>
</dbReference>
<protein>
    <recommendedName>
        <fullName evidence="7">Trimethyllysine dioxygenase</fullName>
    </recommendedName>
</protein>
<evidence type="ECO:0000256" key="3">
    <source>
        <dbReference type="ARBA" id="ARBA00023004"/>
    </source>
</evidence>
<sequence>MPCFALGRYCIQGPKCGAGPVCEVRWRKRRHFPSETFSTHPASHPVSFPALATPRSRPRRTPVPLNSGPDTPPTADRPTQLVALTGGPLHPSPLADRAGGRSVHCTLEVPPVLARACVWRRRRTEEEVEDCRGSVGRVPGPFEVGIALDVKPKSVKLISQKDDVEIVWDTEDEHVTVYDLAWLRHHSYDPPLKATTEIPKLMSVPHVQIRISVAVSFIDDLYHQDTERLARRICFVRESHYGGFWDFTANLAHHDLAYTTYRLGAHTDTTYFTDPVG</sequence>
<dbReference type="Gene3D" id="3.60.130.10">
    <property type="entry name" value="Clavaminate synthase-like"/>
    <property type="match status" value="1"/>
</dbReference>
<proteinExistence type="predicted"/>
<evidence type="ECO:0000256" key="2">
    <source>
        <dbReference type="ARBA" id="ARBA00023002"/>
    </source>
</evidence>
<dbReference type="Proteomes" id="UP000673691">
    <property type="component" value="Unassembled WGS sequence"/>
</dbReference>
<comment type="caution">
    <text evidence="5">The sequence shown here is derived from an EMBL/GenBank/DDBJ whole genome shotgun (WGS) entry which is preliminary data.</text>
</comment>
<keyword evidence="2" id="KW-0560">Oxidoreductase</keyword>
<keyword evidence="3" id="KW-0408">Iron</keyword>
<dbReference type="Gene3D" id="3.30.2020.30">
    <property type="match status" value="1"/>
</dbReference>
<evidence type="ECO:0000256" key="4">
    <source>
        <dbReference type="SAM" id="MobiDB-lite"/>
    </source>
</evidence>
<name>A0A8H7ZYG7_9FUNG</name>
<evidence type="ECO:0000313" key="6">
    <source>
        <dbReference type="Proteomes" id="UP000673691"/>
    </source>
</evidence>
<evidence type="ECO:0008006" key="7">
    <source>
        <dbReference type="Google" id="ProtNLM"/>
    </source>
</evidence>
<keyword evidence="6" id="KW-1185">Reference proteome</keyword>
<dbReference type="OrthoDB" id="408743at2759"/>
<dbReference type="GO" id="GO:0046872">
    <property type="term" value="F:metal ion binding"/>
    <property type="evidence" value="ECO:0007669"/>
    <property type="project" value="UniProtKB-KW"/>
</dbReference>
<gene>
    <name evidence="5" type="ORF">BJ554DRAFT_6010</name>
</gene>
<dbReference type="EMBL" id="JAEFCI010003196">
    <property type="protein sequence ID" value="KAG5461744.1"/>
    <property type="molecule type" value="Genomic_DNA"/>
</dbReference>
<dbReference type="GO" id="GO:0016491">
    <property type="term" value="F:oxidoreductase activity"/>
    <property type="evidence" value="ECO:0007669"/>
    <property type="project" value="UniProtKB-KW"/>
</dbReference>
<dbReference type="AlphaFoldDB" id="A0A8H7ZYG7"/>
<accession>A0A8H7ZYG7</accession>